<organism evidence="2 3">
    <name type="scientific">Knipowitschia caucasica</name>
    <name type="common">Caucasian dwarf goby</name>
    <name type="synonym">Pomatoschistus caucasicus</name>
    <dbReference type="NCBI Taxonomy" id="637954"/>
    <lineage>
        <taxon>Eukaryota</taxon>
        <taxon>Metazoa</taxon>
        <taxon>Chordata</taxon>
        <taxon>Craniata</taxon>
        <taxon>Vertebrata</taxon>
        <taxon>Euteleostomi</taxon>
        <taxon>Actinopterygii</taxon>
        <taxon>Neopterygii</taxon>
        <taxon>Teleostei</taxon>
        <taxon>Neoteleostei</taxon>
        <taxon>Acanthomorphata</taxon>
        <taxon>Gobiaria</taxon>
        <taxon>Gobiiformes</taxon>
        <taxon>Gobioidei</taxon>
        <taxon>Gobiidae</taxon>
        <taxon>Gobiinae</taxon>
        <taxon>Knipowitschia</taxon>
    </lineage>
</organism>
<dbReference type="Proteomes" id="UP001497482">
    <property type="component" value="Chromosome 17"/>
</dbReference>
<protein>
    <submittedName>
        <fullName evidence="2">Uncharacterized protein</fullName>
    </submittedName>
</protein>
<evidence type="ECO:0000256" key="1">
    <source>
        <dbReference type="SAM" id="MobiDB-lite"/>
    </source>
</evidence>
<dbReference type="AlphaFoldDB" id="A0AAV2K845"/>
<reference evidence="2 3" key="1">
    <citation type="submission" date="2024-04" db="EMBL/GenBank/DDBJ databases">
        <authorList>
            <person name="Waldvogel A.-M."/>
            <person name="Schoenle A."/>
        </authorList>
    </citation>
    <scope>NUCLEOTIDE SEQUENCE [LARGE SCALE GENOMIC DNA]</scope>
</reference>
<gene>
    <name evidence="2" type="ORF">KC01_LOCUS16234</name>
</gene>
<keyword evidence="3" id="KW-1185">Reference proteome</keyword>
<evidence type="ECO:0000313" key="3">
    <source>
        <dbReference type="Proteomes" id="UP001497482"/>
    </source>
</evidence>
<proteinExistence type="predicted"/>
<accession>A0AAV2K845</accession>
<evidence type="ECO:0000313" key="2">
    <source>
        <dbReference type="EMBL" id="CAL1586096.1"/>
    </source>
</evidence>
<dbReference type="EMBL" id="OZ035839">
    <property type="protein sequence ID" value="CAL1586096.1"/>
    <property type="molecule type" value="Genomic_DNA"/>
</dbReference>
<sequence length="80" mass="8484">MDEPLSPMETSELTALAPVQVQHRADRLSGVLAQCLQGTTLTTATEELTSSADEPGDSRKNLQGNQAHCQPGLTAHKSRG</sequence>
<feature type="region of interest" description="Disordered" evidence="1">
    <location>
        <begin position="46"/>
        <end position="80"/>
    </location>
</feature>
<name>A0AAV2K845_KNICA</name>